<dbReference type="PANTHER" id="PTHR30565">
    <property type="entry name" value="PROTEIN YCIF"/>
    <property type="match status" value="1"/>
</dbReference>
<evidence type="ECO:0000313" key="2">
    <source>
        <dbReference type="EMBL" id="MDA3613337.1"/>
    </source>
</evidence>
<protein>
    <submittedName>
        <fullName evidence="2">Ferritin-like domain-containing protein</fullName>
    </submittedName>
</protein>
<dbReference type="SUPFAM" id="SSF47240">
    <property type="entry name" value="Ferritin-like"/>
    <property type="match status" value="1"/>
</dbReference>
<organism evidence="2 3">
    <name type="scientific">Polluticaenibacter yanchengensis</name>
    <dbReference type="NCBI Taxonomy" id="3014562"/>
    <lineage>
        <taxon>Bacteria</taxon>
        <taxon>Pseudomonadati</taxon>
        <taxon>Bacteroidota</taxon>
        <taxon>Chitinophagia</taxon>
        <taxon>Chitinophagales</taxon>
        <taxon>Chitinophagaceae</taxon>
        <taxon>Polluticaenibacter</taxon>
    </lineage>
</organism>
<feature type="region of interest" description="Disordered" evidence="1">
    <location>
        <begin position="184"/>
        <end position="203"/>
    </location>
</feature>
<dbReference type="Gene3D" id="1.20.1260.10">
    <property type="match status" value="1"/>
</dbReference>
<reference evidence="2 3" key="1">
    <citation type="submission" date="2022-12" db="EMBL/GenBank/DDBJ databases">
        <title>Chitinophagaceae gen. sp. nov., a new member of the family Chitinophagaceae, isolated from soil in a chemical factory.</title>
        <authorList>
            <person name="Ke Z."/>
        </authorList>
    </citation>
    <scope>NUCLEOTIDE SEQUENCE [LARGE SCALE GENOMIC DNA]</scope>
    <source>
        <strain evidence="2 3">LY-5</strain>
    </source>
</reference>
<proteinExistence type="predicted"/>
<dbReference type="Proteomes" id="UP001210231">
    <property type="component" value="Unassembled WGS sequence"/>
</dbReference>
<accession>A0ABT4UES3</accession>
<dbReference type="Pfam" id="PF05974">
    <property type="entry name" value="DUF892"/>
    <property type="match status" value="1"/>
</dbReference>
<feature type="region of interest" description="Disordered" evidence="1">
    <location>
        <begin position="1"/>
        <end position="31"/>
    </location>
</feature>
<comment type="caution">
    <text evidence="2">The sequence shown here is derived from an EMBL/GenBank/DDBJ whole genome shotgun (WGS) entry which is preliminary data.</text>
</comment>
<dbReference type="PANTHER" id="PTHR30565:SF9">
    <property type="entry name" value="PROTEIN YCIF"/>
    <property type="match status" value="1"/>
</dbReference>
<dbReference type="InterPro" id="IPR012347">
    <property type="entry name" value="Ferritin-like"/>
</dbReference>
<dbReference type="InterPro" id="IPR009078">
    <property type="entry name" value="Ferritin-like_SF"/>
</dbReference>
<evidence type="ECO:0000313" key="3">
    <source>
        <dbReference type="Proteomes" id="UP001210231"/>
    </source>
</evidence>
<dbReference type="EMBL" id="JAQGEF010000001">
    <property type="protein sequence ID" value="MDA3613337.1"/>
    <property type="molecule type" value="Genomic_DNA"/>
</dbReference>
<keyword evidence="3" id="KW-1185">Reference proteome</keyword>
<gene>
    <name evidence="2" type="ORF">O3P16_00845</name>
</gene>
<dbReference type="RefSeq" id="WP_407029669.1">
    <property type="nucleotide sequence ID" value="NZ_JAQGEF010000001.1"/>
</dbReference>
<sequence length="203" mass="22107">MPSERKQTAAATGTAGSKNKTTSNIPGPHAPLEKYFKDALKDILWAEQAIITGLKKMQKEASNESLTDALEDHEIETHKHVSRLEKVFEIIGEKAEPKKCAAMEGILKEADEMIASTPGGSATRDAIIIIAAQKVEHYEIATYGGLVAIAHTLELDKAAKLLQKTLDEEEDTYALLTDIAEGDINFEAAEEGDEDDDNGEKDQ</sequence>
<evidence type="ECO:0000256" key="1">
    <source>
        <dbReference type="SAM" id="MobiDB-lite"/>
    </source>
</evidence>
<feature type="compositionally biased region" description="Polar residues" evidence="1">
    <location>
        <begin position="9"/>
        <end position="25"/>
    </location>
</feature>
<dbReference type="InterPro" id="IPR010287">
    <property type="entry name" value="DUF892_YciF-like"/>
</dbReference>
<name>A0ABT4UES3_9BACT</name>
<dbReference type="CDD" id="cd07909">
    <property type="entry name" value="YciF"/>
    <property type="match status" value="1"/>
</dbReference>
<dbReference type="InterPro" id="IPR047114">
    <property type="entry name" value="YciF"/>
</dbReference>
<feature type="compositionally biased region" description="Acidic residues" evidence="1">
    <location>
        <begin position="188"/>
        <end position="203"/>
    </location>
</feature>